<dbReference type="InterPro" id="IPR029058">
    <property type="entry name" value="AB_hydrolase_fold"/>
</dbReference>
<gene>
    <name evidence="2" type="ORF">I7412_09055</name>
</gene>
<dbReference type="Proteomes" id="UP000604475">
    <property type="component" value="Unassembled WGS sequence"/>
</dbReference>
<sequence length="348" mass="35487">MLEGTSARVRVDDVAPAGAAEVSVRIVRDPDRTPERPVVLCCFAGGGMSARYFELAGAGRATRDEPAHAEPGHAQPGHAQPGYDMAAYLAAAGLVVVLVDHLATGGSDTPADPWALVPETVADVDAAAAARAVAGLGLVDPVVLGLGHSMGGMLVALAQARHRPYAGLVLLGHSGRGWPEMLGPGELAVAGDPVRARASVADLARARFGRALVPSSSGVLELLVGPGLPPAAAAALAGCADSLITPCGLASMIPGSHRDALAAIDVPVLIGLAEHDIAGPPREAPGYLPGCPDVTLHVLAGAYHNSNVAPGRAELWDRIVDWAIVDRVTDLRVHRPSPAPSANGRQYT</sequence>
<dbReference type="InterPro" id="IPR022742">
    <property type="entry name" value="Hydrolase_4"/>
</dbReference>
<evidence type="ECO:0000259" key="1">
    <source>
        <dbReference type="Pfam" id="PF12146"/>
    </source>
</evidence>
<dbReference type="GO" id="GO:0016787">
    <property type="term" value="F:hydrolase activity"/>
    <property type="evidence" value="ECO:0007669"/>
    <property type="project" value="UniProtKB-KW"/>
</dbReference>
<protein>
    <submittedName>
        <fullName evidence="2">Alpha/beta hydrolase</fullName>
    </submittedName>
</protein>
<evidence type="ECO:0000313" key="2">
    <source>
        <dbReference type="EMBL" id="MBL7627311.1"/>
    </source>
</evidence>
<comment type="caution">
    <text evidence="2">The sequence shown here is derived from an EMBL/GenBank/DDBJ whole genome shotgun (WGS) entry which is preliminary data.</text>
</comment>
<accession>A0A937RJY2</accession>
<reference evidence="2" key="1">
    <citation type="submission" date="2020-12" db="EMBL/GenBank/DDBJ databases">
        <title>Genomic characterization of non-nitrogen-fixing Frankia strains.</title>
        <authorList>
            <person name="Carlos-Shanley C."/>
            <person name="Guerra T."/>
            <person name="Hahn D."/>
        </authorList>
    </citation>
    <scope>NUCLEOTIDE SEQUENCE</scope>
    <source>
        <strain evidence="2">CN6</strain>
    </source>
</reference>
<evidence type="ECO:0000313" key="3">
    <source>
        <dbReference type="Proteomes" id="UP000604475"/>
    </source>
</evidence>
<dbReference type="RefSeq" id="WP_203003074.1">
    <property type="nucleotide sequence ID" value="NZ_JADWYU010000097.1"/>
</dbReference>
<dbReference type="EMBL" id="JAEACQ010000159">
    <property type="protein sequence ID" value="MBL7627311.1"/>
    <property type="molecule type" value="Genomic_DNA"/>
</dbReference>
<keyword evidence="3" id="KW-1185">Reference proteome</keyword>
<keyword evidence="2" id="KW-0378">Hydrolase</keyword>
<dbReference type="Pfam" id="PF12146">
    <property type="entry name" value="Hydrolase_4"/>
    <property type="match status" value="1"/>
</dbReference>
<feature type="domain" description="Serine aminopeptidase S33" evidence="1">
    <location>
        <begin position="84"/>
        <end position="173"/>
    </location>
</feature>
<dbReference type="AlphaFoldDB" id="A0A937RJY2"/>
<name>A0A937RJY2_9ACTN</name>
<proteinExistence type="predicted"/>
<organism evidence="2 3">
    <name type="scientific">Frankia nepalensis</name>
    <dbReference type="NCBI Taxonomy" id="1836974"/>
    <lineage>
        <taxon>Bacteria</taxon>
        <taxon>Bacillati</taxon>
        <taxon>Actinomycetota</taxon>
        <taxon>Actinomycetes</taxon>
        <taxon>Frankiales</taxon>
        <taxon>Frankiaceae</taxon>
        <taxon>Frankia</taxon>
    </lineage>
</organism>
<dbReference type="SUPFAM" id="SSF53474">
    <property type="entry name" value="alpha/beta-Hydrolases"/>
    <property type="match status" value="1"/>
</dbReference>
<dbReference type="Gene3D" id="3.40.50.1820">
    <property type="entry name" value="alpha/beta hydrolase"/>
    <property type="match status" value="1"/>
</dbReference>